<dbReference type="Gene3D" id="1.25.40.10">
    <property type="entry name" value="Tetratricopeptide repeat domain"/>
    <property type="match status" value="4"/>
</dbReference>
<dbReference type="Pfam" id="PF13432">
    <property type="entry name" value="TPR_16"/>
    <property type="match status" value="1"/>
</dbReference>
<evidence type="ECO:0000259" key="5">
    <source>
        <dbReference type="PROSITE" id="PS50003"/>
    </source>
</evidence>
<dbReference type="InterPro" id="IPR019734">
    <property type="entry name" value="TPR_rpt"/>
</dbReference>
<dbReference type="EMBL" id="JBGBPQ010000024">
    <property type="protein sequence ID" value="KAL1500098.1"/>
    <property type="molecule type" value="Genomic_DNA"/>
</dbReference>
<dbReference type="PROSITE" id="PS50003">
    <property type="entry name" value="PH_DOMAIN"/>
    <property type="match status" value="2"/>
</dbReference>
<feature type="domain" description="PH" evidence="5">
    <location>
        <begin position="416"/>
        <end position="522"/>
    </location>
</feature>
<evidence type="ECO:0000256" key="3">
    <source>
        <dbReference type="PROSITE-ProRule" id="PRU00339"/>
    </source>
</evidence>
<dbReference type="Pfam" id="PF00169">
    <property type="entry name" value="PH"/>
    <property type="match status" value="2"/>
</dbReference>
<protein>
    <recommendedName>
        <fullName evidence="5">PH domain-containing protein</fullName>
    </recommendedName>
</protein>
<proteinExistence type="predicted"/>
<feature type="repeat" description="TPR" evidence="3">
    <location>
        <begin position="331"/>
        <end position="364"/>
    </location>
</feature>
<dbReference type="InterPro" id="IPR011993">
    <property type="entry name" value="PH-like_dom_sf"/>
</dbReference>
<dbReference type="AlphaFoldDB" id="A0AB34IMB6"/>
<dbReference type="PANTHER" id="PTHR44858">
    <property type="entry name" value="TETRATRICOPEPTIDE REPEAT PROTEIN 6"/>
    <property type="match status" value="1"/>
</dbReference>
<sequence length="870" mass="94929">MKLFGSTRRLVSESVEEATRSGWLLKRGHLNQSLRQRFFTLHAPHGLVSYFESEDAASKGRAKGQVKVLSVAHARPSDAPELSAEQLPLAFCFDSTDGVRYVLLAESVAEKVEWMRALEEAGRGGVRFFQPVASHLAQFIADEEGKSHFGWEGAAAGAGLLAAGEEEAARVEFERVVSDAAEGSEGVARWAVVYAQNELGRMWVARRSWDVALALYEGALRNAPEQCKHQLLLQVAWCKWHMGQYEEASQLYEERLAADPFSPQVLLDRARMRLEMGEYAPCLGDLRQAMALGADAADVRNDCGVCHFERGQVEEALACFAEALAIDADFAPAVTNRGNCLRAQGKLEEAEADFSRAIELEGGRNEKSFVNRGVLALQRHDEARALADLQHALRLKPSSAVALRHLFSLGVDLQTAAAYGGWLHKRGQVNISLQRRYVLLHGAKLSWYDGEEAARHGSHKGEAIVSAAGRASRADAPEMAEETLASAFRVECSLPVARTIVFVAPSLAHKFEWLKQLLAVCERRAFVGVRECLRPHVDGVAKGWEKAAEGAALLRRGDEPAAVAALLAVPPPPSLRRDARPAGAQTEEGRARLAYETALDAEVRWPWGYAQWEMAQLACGRRQWEAALEHLQRAAEATPAACGQQLRLQTAWAAWQLGRKGEAEKLWDGVLAEDPCCWQAMLDRGRCNLEARRYALALLDLEQVAVLGHASADVWNDCGVCHFELGHAADARERFGCALKADPALANALANRANCLCKEGRLREAEEDYSRAIELEPTHAKALAGRGKLLEAQAKYARALADFRRAAALDPSDELARAKVDELLPKAQEYGAADATQRTSGGAAAPRGGGRERATSTLSALSAGVQSTKL</sequence>
<dbReference type="Proteomes" id="UP001515480">
    <property type="component" value="Unassembled WGS sequence"/>
</dbReference>
<feature type="compositionally biased region" description="Polar residues" evidence="4">
    <location>
        <begin position="855"/>
        <end position="870"/>
    </location>
</feature>
<name>A0AB34IMB6_PRYPA</name>
<feature type="repeat" description="TPR" evidence="3">
    <location>
        <begin position="780"/>
        <end position="813"/>
    </location>
</feature>
<keyword evidence="2 3" id="KW-0802">TPR repeat</keyword>
<keyword evidence="1" id="KW-0677">Repeat</keyword>
<keyword evidence="7" id="KW-1185">Reference proteome</keyword>
<dbReference type="PANTHER" id="PTHR44858:SF1">
    <property type="entry name" value="UDP-N-ACETYLGLUCOSAMINE--PEPTIDE N-ACETYLGLUCOSAMINYLTRANSFERASE SPINDLY-RELATED"/>
    <property type="match status" value="1"/>
</dbReference>
<evidence type="ECO:0000256" key="2">
    <source>
        <dbReference type="ARBA" id="ARBA00022803"/>
    </source>
</evidence>
<dbReference type="SMART" id="SM00233">
    <property type="entry name" value="PH"/>
    <property type="match status" value="2"/>
</dbReference>
<gene>
    <name evidence="6" type="ORF">AB1Y20_012772</name>
</gene>
<dbReference type="SMART" id="SM00028">
    <property type="entry name" value="TPR"/>
    <property type="match status" value="11"/>
</dbReference>
<accession>A0AB34IMB6</accession>
<feature type="repeat" description="TPR" evidence="3">
    <location>
        <begin position="297"/>
        <end position="330"/>
    </location>
</feature>
<dbReference type="PROSITE" id="PS50005">
    <property type="entry name" value="TPR"/>
    <property type="match status" value="5"/>
</dbReference>
<dbReference type="SUPFAM" id="SSF50729">
    <property type="entry name" value="PH domain-like"/>
    <property type="match status" value="2"/>
</dbReference>
<evidence type="ECO:0000256" key="4">
    <source>
        <dbReference type="SAM" id="MobiDB-lite"/>
    </source>
</evidence>
<evidence type="ECO:0000313" key="6">
    <source>
        <dbReference type="EMBL" id="KAL1500098.1"/>
    </source>
</evidence>
<dbReference type="Pfam" id="PF00515">
    <property type="entry name" value="TPR_1"/>
    <property type="match status" value="2"/>
</dbReference>
<dbReference type="InterPro" id="IPR050498">
    <property type="entry name" value="Ycf3"/>
</dbReference>
<feature type="domain" description="PH" evidence="5">
    <location>
        <begin position="17"/>
        <end position="123"/>
    </location>
</feature>
<feature type="repeat" description="TPR" evidence="3">
    <location>
        <begin position="746"/>
        <end position="779"/>
    </location>
</feature>
<comment type="caution">
    <text evidence="6">The sequence shown here is derived from an EMBL/GenBank/DDBJ whole genome shotgun (WGS) entry which is preliminary data.</text>
</comment>
<organism evidence="6 7">
    <name type="scientific">Prymnesium parvum</name>
    <name type="common">Toxic golden alga</name>
    <dbReference type="NCBI Taxonomy" id="97485"/>
    <lineage>
        <taxon>Eukaryota</taxon>
        <taxon>Haptista</taxon>
        <taxon>Haptophyta</taxon>
        <taxon>Prymnesiophyceae</taxon>
        <taxon>Prymnesiales</taxon>
        <taxon>Prymnesiaceae</taxon>
        <taxon>Prymnesium</taxon>
    </lineage>
</organism>
<dbReference type="SUPFAM" id="SSF48452">
    <property type="entry name" value="TPR-like"/>
    <property type="match status" value="3"/>
</dbReference>
<dbReference type="InterPro" id="IPR011990">
    <property type="entry name" value="TPR-like_helical_dom_sf"/>
</dbReference>
<dbReference type="Gene3D" id="2.30.29.30">
    <property type="entry name" value="Pleckstrin-homology domain (PH domain)/Phosphotyrosine-binding domain (PTB)"/>
    <property type="match status" value="2"/>
</dbReference>
<dbReference type="InterPro" id="IPR001849">
    <property type="entry name" value="PH_domain"/>
</dbReference>
<feature type="repeat" description="TPR" evidence="3">
    <location>
        <begin position="366"/>
        <end position="399"/>
    </location>
</feature>
<reference evidence="6 7" key="1">
    <citation type="journal article" date="2024" name="Science">
        <title>Giant polyketide synthase enzymes in the biosynthesis of giant marine polyether toxins.</title>
        <authorList>
            <person name="Fallon T.R."/>
            <person name="Shende V.V."/>
            <person name="Wierzbicki I.H."/>
            <person name="Pendleton A.L."/>
            <person name="Watervoot N.F."/>
            <person name="Auber R.P."/>
            <person name="Gonzalez D.J."/>
            <person name="Wisecaver J.H."/>
            <person name="Moore B.S."/>
        </authorList>
    </citation>
    <scope>NUCLEOTIDE SEQUENCE [LARGE SCALE GENOMIC DNA]</scope>
    <source>
        <strain evidence="6 7">12B1</strain>
    </source>
</reference>
<feature type="region of interest" description="Disordered" evidence="4">
    <location>
        <begin position="829"/>
        <end position="870"/>
    </location>
</feature>
<dbReference type="CDD" id="cd00821">
    <property type="entry name" value="PH"/>
    <property type="match status" value="1"/>
</dbReference>
<evidence type="ECO:0000256" key="1">
    <source>
        <dbReference type="ARBA" id="ARBA00022737"/>
    </source>
</evidence>
<evidence type="ECO:0000313" key="7">
    <source>
        <dbReference type="Proteomes" id="UP001515480"/>
    </source>
</evidence>